<evidence type="ECO:0000256" key="5">
    <source>
        <dbReference type="RuleBase" id="RU362125"/>
    </source>
</evidence>
<protein>
    <submittedName>
        <fullName evidence="9">Acyl-CoA dehydrogenase</fullName>
    </submittedName>
</protein>
<feature type="domain" description="Acyl-CoA oxidase/dehydrogenase middle" evidence="7">
    <location>
        <begin position="162"/>
        <end position="262"/>
    </location>
</feature>
<evidence type="ECO:0000256" key="4">
    <source>
        <dbReference type="ARBA" id="ARBA00022827"/>
    </source>
</evidence>
<organism evidence="9 10">
    <name type="scientific">[Mycobacterium] burgundiense</name>
    <dbReference type="NCBI Taxonomy" id="3064286"/>
    <lineage>
        <taxon>Bacteria</taxon>
        <taxon>Bacillati</taxon>
        <taxon>Actinomycetota</taxon>
        <taxon>Actinomycetes</taxon>
        <taxon>Mycobacteriales</taxon>
        <taxon>Mycobacteriaceae</taxon>
        <taxon>Mycolicibacterium</taxon>
    </lineage>
</organism>
<reference evidence="9 10" key="1">
    <citation type="submission" date="2023-08" db="EMBL/GenBank/DDBJ databases">
        <authorList>
            <person name="Folkvardsen B D."/>
            <person name="Norman A."/>
        </authorList>
    </citation>
    <scope>NUCLEOTIDE SEQUENCE [LARGE SCALE GENOMIC DNA]</scope>
    <source>
        <strain evidence="9 10">Mu0053</strain>
    </source>
</reference>
<dbReference type="RefSeq" id="WP_308479693.1">
    <property type="nucleotide sequence ID" value="NZ_OY726397.1"/>
</dbReference>
<evidence type="ECO:0000313" key="10">
    <source>
        <dbReference type="Proteomes" id="UP001190465"/>
    </source>
</evidence>
<name>A0ABM9M4C5_9MYCO</name>
<evidence type="ECO:0000259" key="8">
    <source>
        <dbReference type="Pfam" id="PF12806"/>
    </source>
</evidence>
<dbReference type="InterPro" id="IPR046373">
    <property type="entry name" value="Acyl-CoA_Oxase/DH_mid-dom_sf"/>
</dbReference>
<evidence type="ECO:0000256" key="2">
    <source>
        <dbReference type="ARBA" id="ARBA00009347"/>
    </source>
</evidence>
<dbReference type="EMBL" id="OY726397">
    <property type="protein sequence ID" value="CAJ1510006.1"/>
    <property type="molecule type" value="Genomic_DNA"/>
</dbReference>
<dbReference type="PANTHER" id="PTHR42803:SF3">
    <property type="entry name" value="ACYL-COA DEHYDROGENASE-RELATED"/>
    <property type="match status" value="1"/>
</dbReference>
<dbReference type="InterPro" id="IPR036250">
    <property type="entry name" value="AcylCo_DH-like_C"/>
</dbReference>
<proteinExistence type="inferred from homology"/>
<keyword evidence="5" id="KW-0560">Oxidoreductase</keyword>
<comment type="similarity">
    <text evidence="2 5">Belongs to the acyl-CoA dehydrogenase family.</text>
</comment>
<dbReference type="SUPFAM" id="SSF56645">
    <property type="entry name" value="Acyl-CoA dehydrogenase NM domain-like"/>
    <property type="match status" value="1"/>
</dbReference>
<dbReference type="InterPro" id="IPR052166">
    <property type="entry name" value="Diverse_Acyl-CoA_DH"/>
</dbReference>
<evidence type="ECO:0000256" key="3">
    <source>
        <dbReference type="ARBA" id="ARBA00022630"/>
    </source>
</evidence>
<accession>A0ABM9M4C5</accession>
<dbReference type="Gene3D" id="1.20.140.10">
    <property type="entry name" value="Butyryl-CoA Dehydrogenase, subunit A, domain 3"/>
    <property type="match status" value="1"/>
</dbReference>
<dbReference type="SUPFAM" id="SSF47203">
    <property type="entry name" value="Acyl-CoA dehydrogenase C-terminal domain-like"/>
    <property type="match status" value="1"/>
</dbReference>
<dbReference type="Pfam" id="PF02770">
    <property type="entry name" value="Acyl-CoA_dh_M"/>
    <property type="match status" value="1"/>
</dbReference>
<dbReference type="InterPro" id="IPR009100">
    <property type="entry name" value="AcylCoA_DH/oxidase_NM_dom_sf"/>
</dbReference>
<evidence type="ECO:0000259" key="6">
    <source>
        <dbReference type="Pfam" id="PF00441"/>
    </source>
</evidence>
<feature type="domain" description="Acetyl-CoA dehydrogenase-like C-terminal" evidence="8">
    <location>
        <begin position="486"/>
        <end position="593"/>
    </location>
</feature>
<dbReference type="Gene3D" id="1.10.540.10">
    <property type="entry name" value="Acyl-CoA dehydrogenase/oxidase, N-terminal domain"/>
    <property type="match status" value="1"/>
</dbReference>
<dbReference type="Pfam" id="PF00441">
    <property type="entry name" value="Acyl-CoA_dh_1"/>
    <property type="match status" value="1"/>
</dbReference>
<dbReference type="InterPro" id="IPR006091">
    <property type="entry name" value="Acyl-CoA_Oxase/DH_mid-dom"/>
</dbReference>
<dbReference type="InterPro" id="IPR037069">
    <property type="entry name" value="AcylCoA_DH/ox_N_sf"/>
</dbReference>
<evidence type="ECO:0000313" key="9">
    <source>
        <dbReference type="EMBL" id="CAJ1510006.1"/>
    </source>
</evidence>
<comment type="cofactor">
    <cofactor evidence="1 5">
        <name>FAD</name>
        <dbReference type="ChEBI" id="CHEBI:57692"/>
    </cofactor>
</comment>
<keyword evidence="3 5" id="KW-0285">Flavoprotein</keyword>
<sequence length="598" mass="65619">MKSTLLSRRDLDFLLFEWLKVDALTDRARYAEHDRSTFEATLDLCERLAEQRFAPHNKKSDIHDPHFDGESVQVISEVKEAIDAFNRSELLGVGMDSSVGGSQLPRVVSQAAFAYFAAANVSTFGYLLLTLANANLISRFGSRDQVNLFVKPMLAGRALGTMCLSEPDAGSSLADITTRAEPQDDGSYKLYGSKMWISGGDHDLSENIIHLVLARIPGGPGGTRGLSLFVVPKYLVNRDGALGDRNDVVLAGVNHKMGYRGTVNTVLNFGEGRFTPEGGAGAIGYLVGERHYGLRYMFHMMNEARLAVGMGATALGYTGYLKSIQYARERPQGRPLDRPGPASAQMPIIGHPDVKRMLLAQKAYAEGALGLLLYCARLVDIAASPRGDAEAAAANQLLSILTPIAKSWPSQWCLEANNLAIQVHGGCGYTREYDVEQHFRDNRLNSIHEGTHGIQGLDLLGRKVSEDRGALFERLTSVVTETIVSAIATGGEAAEMATELAAHWERLAAVSQVLVSCDNRGVALANSSLYLEAFGHIIVAWVWLQQRNVADRGEGDFYAGKRQAARYFFKYELPRTAAQLDLLEQLDRTTVEMEERWF</sequence>
<evidence type="ECO:0000259" key="7">
    <source>
        <dbReference type="Pfam" id="PF02770"/>
    </source>
</evidence>
<dbReference type="Proteomes" id="UP001190465">
    <property type="component" value="Chromosome"/>
</dbReference>
<dbReference type="Gene3D" id="2.40.110.10">
    <property type="entry name" value="Butyryl-CoA Dehydrogenase, subunit A, domain 2"/>
    <property type="match status" value="1"/>
</dbReference>
<dbReference type="Pfam" id="PF12806">
    <property type="entry name" value="Acyl-CoA_dh_C"/>
    <property type="match status" value="1"/>
</dbReference>
<dbReference type="PANTHER" id="PTHR42803">
    <property type="entry name" value="ACYL-COA DEHYDROGENASE"/>
    <property type="match status" value="1"/>
</dbReference>
<keyword evidence="10" id="KW-1185">Reference proteome</keyword>
<feature type="domain" description="Acyl-CoA dehydrogenase/oxidase C-terminal" evidence="6">
    <location>
        <begin position="293"/>
        <end position="457"/>
    </location>
</feature>
<keyword evidence="4 5" id="KW-0274">FAD</keyword>
<dbReference type="InterPro" id="IPR009075">
    <property type="entry name" value="AcylCo_DH/oxidase_C"/>
</dbReference>
<gene>
    <name evidence="9" type="ORF">MU0053_004395</name>
</gene>
<evidence type="ECO:0000256" key="1">
    <source>
        <dbReference type="ARBA" id="ARBA00001974"/>
    </source>
</evidence>
<dbReference type="InterPro" id="IPR025878">
    <property type="entry name" value="Acyl-CoA_dh-like_C_dom"/>
</dbReference>